<evidence type="ECO:0000259" key="6">
    <source>
        <dbReference type="Pfam" id="PF02931"/>
    </source>
</evidence>
<feature type="domain" description="Neurotransmitter-gated ion-channel ligand-binding" evidence="6">
    <location>
        <begin position="54"/>
        <end position="233"/>
    </location>
</feature>
<reference evidence="7 8" key="1">
    <citation type="submission" date="2020-08" db="EMBL/GenBank/DDBJ databases">
        <authorList>
            <person name="Hejnol A."/>
        </authorList>
    </citation>
    <scope>NUCLEOTIDE SEQUENCE [LARGE SCALE GENOMIC DNA]</scope>
</reference>
<keyword evidence="8" id="KW-1185">Reference proteome</keyword>
<dbReference type="SUPFAM" id="SSF63712">
    <property type="entry name" value="Nicotinic receptor ligand binding domain-like"/>
    <property type="match status" value="1"/>
</dbReference>
<dbReference type="InterPro" id="IPR006201">
    <property type="entry name" value="Neur_channel"/>
</dbReference>
<dbReference type="EMBL" id="CAJFCJ010000028">
    <property type="protein sequence ID" value="CAD5125780.1"/>
    <property type="molecule type" value="Genomic_DNA"/>
</dbReference>
<dbReference type="InterPro" id="IPR036719">
    <property type="entry name" value="Neuro-gated_channel_TM_sf"/>
</dbReference>
<dbReference type="GO" id="GO:0005230">
    <property type="term" value="F:extracellular ligand-gated monoatomic ion channel activity"/>
    <property type="evidence" value="ECO:0007669"/>
    <property type="project" value="InterPro"/>
</dbReference>
<dbReference type="Gene3D" id="1.20.58.390">
    <property type="entry name" value="Neurotransmitter-gated ion-channel transmembrane domain"/>
    <property type="match status" value="1"/>
</dbReference>
<dbReference type="GO" id="GO:0004888">
    <property type="term" value="F:transmembrane signaling receptor activity"/>
    <property type="evidence" value="ECO:0007669"/>
    <property type="project" value="InterPro"/>
</dbReference>
<dbReference type="Gene3D" id="2.70.170.10">
    <property type="entry name" value="Neurotransmitter-gated ion-channel ligand-binding domain"/>
    <property type="match status" value="1"/>
</dbReference>
<evidence type="ECO:0000256" key="2">
    <source>
        <dbReference type="ARBA" id="ARBA00022692"/>
    </source>
</evidence>
<keyword evidence="2 5" id="KW-0812">Transmembrane</keyword>
<protein>
    <submittedName>
        <fullName evidence="7">DgyrCDS13991</fullName>
    </submittedName>
</protein>
<comment type="caution">
    <text evidence="7">The sequence shown here is derived from an EMBL/GenBank/DDBJ whole genome shotgun (WGS) entry which is preliminary data.</text>
</comment>
<name>A0A7I8WCG4_9ANNE</name>
<comment type="subcellular location">
    <subcellularLocation>
        <location evidence="1">Membrane</location>
        <topology evidence="1">Multi-pass membrane protein</topology>
    </subcellularLocation>
</comment>
<dbReference type="FunFam" id="2.70.170.10:FF:000053">
    <property type="entry name" value="Predicted protein"/>
    <property type="match status" value="1"/>
</dbReference>
<proteinExistence type="predicted"/>
<dbReference type="OrthoDB" id="203862at2759"/>
<dbReference type="AlphaFoldDB" id="A0A7I8WCG4"/>
<evidence type="ECO:0000256" key="5">
    <source>
        <dbReference type="SAM" id="Phobius"/>
    </source>
</evidence>
<keyword evidence="4 5" id="KW-0472">Membrane</keyword>
<dbReference type="GO" id="GO:0016020">
    <property type="term" value="C:membrane"/>
    <property type="evidence" value="ECO:0007669"/>
    <property type="project" value="UniProtKB-SubCell"/>
</dbReference>
<accession>A0A7I8WCG4</accession>
<sequence length="402" mass="47088">MNVSMSSVLSAVRNFSLRRQSDIVADQARLETVSNLFDCLLDSENGTTDINALGRRIRVYMSVTFLKIGEIDTLKEQYEADVLIKSRWREPTLDKKSSTENNSTIDWRKFWNPKLFIENTIGDPREFIYRNVKYDGDGRATVIEKKRVKGTFLENLELEHFPFDVQDLTVNVMSEREVDEIELVDDEYDFHSVNGQSFVDEQEWRLYKHIETEHKEVHSEFSEQSVKRSAVFIKCRAARRPAYFFWNIFLITFIICTLSFTTFSVQRDLPQNRLQLSFTLVLTSVAFKFVVNQSLPKISYLTYLDKYVLAAMILLSSVCGWHALTPYIKVPKYWESRLEIIAVVLFAGSYLGYNIFFITMIFVQPGSKRREMSRKEREYMTKLQTRTSKLIELKTSEYTTTV</sequence>
<evidence type="ECO:0000313" key="7">
    <source>
        <dbReference type="EMBL" id="CAD5125780.1"/>
    </source>
</evidence>
<dbReference type="InterPro" id="IPR036734">
    <property type="entry name" value="Neur_chan_lig-bd_sf"/>
</dbReference>
<dbReference type="SUPFAM" id="SSF90112">
    <property type="entry name" value="Neurotransmitter-gated ion-channel transmembrane pore"/>
    <property type="match status" value="1"/>
</dbReference>
<feature type="transmembrane region" description="Helical" evidence="5">
    <location>
        <begin position="340"/>
        <end position="363"/>
    </location>
</feature>
<keyword evidence="3 5" id="KW-1133">Transmembrane helix</keyword>
<dbReference type="Proteomes" id="UP000549394">
    <property type="component" value="Unassembled WGS sequence"/>
</dbReference>
<evidence type="ECO:0000256" key="4">
    <source>
        <dbReference type="ARBA" id="ARBA00023136"/>
    </source>
</evidence>
<feature type="transmembrane region" description="Helical" evidence="5">
    <location>
        <begin position="307"/>
        <end position="328"/>
    </location>
</feature>
<evidence type="ECO:0000313" key="8">
    <source>
        <dbReference type="Proteomes" id="UP000549394"/>
    </source>
</evidence>
<feature type="transmembrane region" description="Helical" evidence="5">
    <location>
        <begin position="243"/>
        <end position="263"/>
    </location>
</feature>
<evidence type="ECO:0000256" key="1">
    <source>
        <dbReference type="ARBA" id="ARBA00004141"/>
    </source>
</evidence>
<organism evidence="7 8">
    <name type="scientific">Dimorphilus gyrociliatus</name>
    <dbReference type="NCBI Taxonomy" id="2664684"/>
    <lineage>
        <taxon>Eukaryota</taxon>
        <taxon>Metazoa</taxon>
        <taxon>Spiralia</taxon>
        <taxon>Lophotrochozoa</taxon>
        <taxon>Annelida</taxon>
        <taxon>Polychaeta</taxon>
        <taxon>Polychaeta incertae sedis</taxon>
        <taxon>Dinophilidae</taxon>
        <taxon>Dimorphilus</taxon>
    </lineage>
</organism>
<dbReference type="InterPro" id="IPR006202">
    <property type="entry name" value="Neur_chan_lig-bd"/>
</dbReference>
<dbReference type="Pfam" id="PF02931">
    <property type="entry name" value="Neur_chan_LBD"/>
    <property type="match status" value="1"/>
</dbReference>
<evidence type="ECO:0000256" key="3">
    <source>
        <dbReference type="ARBA" id="ARBA00022989"/>
    </source>
</evidence>
<feature type="transmembrane region" description="Helical" evidence="5">
    <location>
        <begin position="275"/>
        <end position="295"/>
    </location>
</feature>
<dbReference type="InterPro" id="IPR038050">
    <property type="entry name" value="Neuro_actylchol_rec"/>
</dbReference>
<gene>
    <name evidence="7" type="ORF">DGYR_LOCUS13100</name>
</gene>
<dbReference type="PANTHER" id="PTHR18945">
    <property type="entry name" value="NEUROTRANSMITTER GATED ION CHANNEL"/>
    <property type="match status" value="1"/>
</dbReference>